<evidence type="ECO:0000313" key="8">
    <source>
        <dbReference type="EMBL" id="GHJ87942.1"/>
    </source>
</evidence>
<feature type="active site" description="Proton donor" evidence="4">
    <location>
        <position position="51"/>
    </location>
</feature>
<keyword evidence="3" id="KW-0560">Oxidoreductase</keyword>
<dbReference type="PROSITE" id="PS00798">
    <property type="entry name" value="ALDOKETO_REDUCTASE_1"/>
    <property type="match status" value="1"/>
</dbReference>
<dbReference type="Gene3D" id="3.20.20.100">
    <property type="entry name" value="NADP-dependent oxidoreductase domain"/>
    <property type="match status" value="1"/>
</dbReference>
<evidence type="ECO:0000256" key="4">
    <source>
        <dbReference type="PIRSR" id="PIRSR000097-1"/>
    </source>
</evidence>
<dbReference type="PIRSF" id="PIRSF000097">
    <property type="entry name" value="AKR"/>
    <property type="match status" value="1"/>
</dbReference>
<dbReference type="AlphaFoldDB" id="A0A8H3YH74"/>
<feature type="binding site" evidence="5">
    <location>
        <position position="104"/>
    </location>
    <ligand>
        <name>substrate</name>
    </ligand>
</feature>
<feature type="site" description="Lowers pKa of active site Tyr" evidence="6">
    <location>
        <position position="76"/>
    </location>
</feature>
<dbReference type="InterPro" id="IPR036812">
    <property type="entry name" value="NAD(P)_OxRdtase_dom_sf"/>
</dbReference>
<feature type="domain" description="NADP-dependent oxidoreductase" evidence="7">
    <location>
        <begin position="17"/>
        <end position="281"/>
    </location>
</feature>
<organism evidence="8 9">
    <name type="scientific">Naganishia liquefaciens</name>
    <dbReference type="NCBI Taxonomy" id="104408"/>
    <lineage>
        <taxon>Eukaryota</taxon>
        <taxon>Fungi</taxon>
        <taxon>Dikarya</taxon>
        <taxon>Basidiomycota</taxon>
        <taxon>Agaricomycotina</taxon>
        <taxon>Tremellomycetes</taxon>
        <taxon>Filobasidiales</taxon>
        <taxon>Filobasidiaceae</taxon>
        <taxon>Naganishia</taxon>
    </lineage>
</organism>
<dbReference type="GO" id="GO:0016616">
    <property type="term" value="F:oxidoreductase activity, acting on the CH-OH group of donors, NAD or NADP as acceptor"/>
    <property type="evidence" value="ECO:0007669"/>
    <property type="project" value="UniProtKB-ARBA"/>
</dbReference>
<dbReference type="InterPro" id="IPR023210">
    <property type="entry name" value="NADP_OxRdtase_dom"/>
</dbReference>
<dbReference type="EMBL" id="BLZA01000023">
    <property type="protein sequence ID" value="GHJ87942.1"/>
    <property type="molecule type" value="Genomic_DNA"/>
</dbReference>
<evidence type="ECO:0000256" key="2">
    <source>
        <dbReference type="ARBA" id="ARBA00022857"/>
    </source>
</evidence>
<reference evidence="8" key="1">
    <citation type="submission" date="2020-07" db="EMBL/GenBank/DDBJ databases">
        <title>Draft Genome Sequence of a Deep-Sea Yeast, Naganishia (Cryptococcus) liquefaciens strain N6.</title>
        <authorList>
            <person name="Han Y.W."/>
            <person name="Kajitani R."/>
            <person name="Morimoto H."/>
            <person name="Parhat M."/>
            <person name="Tsubouchi H."/>
            <person name="Bakenova O."/>
            <person name="Ogata M."/>
            <person name="Argunhan B."/>
            <person name="Aoki R."/>
            <person name="Kajiwara S."/>
            <person name="Itoh T."/>
            <person name="Iwasaki H."/>
        </authorList>
    </citation>
    <scope>NUCLEOTIDE SEQUENCE</scope>
    <source>
        <strain evidence="8">N6</strain>
    </source>
</reference>
<dbReference type="Proteomes" id="UP000620104">
    <property type="component" value="Unassembled WGS sequence"/>
</dbReference>
<comment type="similarity">
    <text evidence="1">Belongs to the aldo/keto reductase family.</text>
</comment>
<accession>A0A8H3YH74</accession>
<gene>
    <name evidence="8" type="ORF">NliqN6_4344</name>
</gene>
<protein>
    <recommendedName>
        <fullName evidence="7">NADP-dependent oxidoreductase domain-containing protein</fullName>
    </recommendedName>
</protein>
<dbReference type="PANTHER" id="PTHR43827">
    <property type="entry name" value="2,5-DIKETO-D-GLUCONIC ACID REDUCTASE"/>
    <property type="match status" value="1"/>
</dbReference>
<dbReference type="InterPro" id="IPR020471">
    <property type="entry name" value="AKR"/>
</dbReference>
<dbReference type="FunFam" id="3.20.20.100:FF:000002">
    <property type="entry name" value="2,5-diketo-D-gluconic acid reductase A"/>
    <property type="match status" value="1"/>
</dbReference>
<dbReference type="InterPro" id="IPR018170">
    <property type="entry name" value="Aldo/ket_reductase_CS"/>
</dbReference>
<evidence type="ECO:0000256" key="1">
    <source>
        <dbReference type="ARBA" id="ARBA00007905"/>
    </source>
</evidence>
<dbReference type="OrthoDB" id="416253at2759"/>
<dbReference type="Pfam" id="PF00248">
    <property type="entry name" value="Aldo_ket_red"/>
    <property type="match status" value="1"/>
</dbReference>
<evidence type="ECO:0000256" key="6">
    <source>
        <dbReference type="PIRSR" id="PIRSR000097-3"/>
    </source>
</evidence>
<keyword evidence="2" id="KW-0521">NADP</keyword>
<keyword evidence="9" id="KW-1185">Reference proteome</keyword>
<comment type="caution">
    <text evidence="8">The sequence shown here is derived from an EMBL/GenBank/DDBJ whole genome shotgun (WGS) entry which is preliminary data.</text>
</comment>
<evidence type="ECO:0000256" key="3">
    <source>
        <dbReference type="ARBA" id="ARBA00023002"/>
    </source>
</evidence>
<dbReference type="PANTHER" id="PTHR43827:SF3">
    <property type="entry name" value="NADP-DEPENDENT OXIDOREDUCTASE DOMAIN-CONTAINING PROTEIN"/>
    <property type="match status" value="1"/>
</dbReference>
<dbReference type="SUPFAM" id="SSF51430">
    <property type="entry name" value="NAD(P)-linked oxidoreductase"/>
    <property type="match status" value="1"/>
</dbReference>
<evidence type="ECO:0000256" key="5">
    <source>
        <dbReference type="PIRSR" id="PIRSR000097-2"/>
    </source>
</evidence>
<evidence type="ECO:0000259" key="7">
    <source>
        <dbReference type="Pfam" id="PF00248"/>
    </source>
</evidence>
<evidence type="ECO:0000313" key="9">
    <source>
        <dbReference type="Proteomes" id="UP000620104"/>
    </source>
</evidence>
<dbReference type="PRINTS" id="PR00069">
    <property type="entry name" value="ALDKETRDTASE"/>
</dbReference>
<sequence>MSKQQTITLNNGVQMPRLGLGTWQSPAGQVEKAVEHALKSGYRHIDAALIYQNQEEVGRGIKNSGVPREEIFLVSKANHHQQAARIGLTGALLGTDYLDLWLIHWPVPFQPGPDLSPLTSDGSQTIIDRQAPSIVDTWKAVVELYANGKGKIRAIGVSNFTEKHLEMIIDATGAIPAVCQIEAHPGLQQKGLEAYGKAKGIHFTAYSPLGNNITGQPRIVDSEQVQKIAEEIPADPAQVLIAWILAKGFSVIPKSVTPSRIESNFQEIELDRRHVDTITELGKNNPMRYNTPYLYHPQWDIDVFDSPEEKGASVKVW</sequence>
<name>A0A8H3YH74_9TREE</name>
<proteinExistence type="inferred from homology"/>